<feature type="compositionally biased region" description="Basic and acidic residues" evidence="1">
    <location>
        <begin position="674"/>
        <end position="704"/>
    </location>
</feature>
<feature type="compositionally biased region" description="Basic and acidic residues" evidence="1">
    <location>
        <begin position="546"/>
        <end position="561"/>
    </location>
</feature>
<feature type="region of interest" description="Disordered" evidence="1">
    <location>
        <begin position="787"/>
        <end position="846"/>
    </location>
</feature>
<sequence>MESGGKDDANKDATVSASAEAIPPTATVEESKDSSTTEEESETSEKNPDHDASSSMPVSEAASQKLQEISSKALHKSKDLLSAMDKQQHSESHSSANSTTPPTMNEDSNTYDPSLSYNFLKTDPAIKPVEVVGSEQQPAPPAKKSSQGGRGGVKGATKEFVATVFHPRRAVIHHYRSRTAKNLATASRPYTSPTSDRDHALAMTDPNTRSREKRRRAAEEESATSPSQEVTNSNSNSSSEQQGGIISSRGRRRINNLADMQMQKKSDVFERQKLELRRQGLAAAWITGRHIKRVRLVPSNVVEYPRLDDEKFMEKKKEKDDDSSDIVVRFKWERYIAQLLLYYSQDFTARYVDEGVAELPSDSVTFARYIERLVMATEAWQSWFMDIRRLYRWEDPRWTALWYAVFTVLWYTQHVVGFLLLPLAEPVQNGSDAVFLHFVPDADDLWGHGVLYEGLLAPVYQYVLSRLAGCESISAIPVSRQSSSVDLLGYSFTSWGKKEPACICTDPFSVSAAEWAIKFLQQHDALRRAEKARGRTHAAAISGAAGDKRDRKSSDKNKREEEFQDPCETQEQVSQLLRREGETSETITFRAHHRGRQGHLVLSPQGLRFVVKSHHLSLNPKKNDLRSREELWSYPFSSLVQLTKRHSPMSSKVAGVDPSLKRLELEVLVPPPSTDDHDHDHDHDNVGDNLVRPDPDDGIARGEDDPYTYAAKRGMTTRIETLDVDGEERDEIFNLIVGWSKARWQVLGAKNSPEDLGGDRHSGHGEFSESGRTIFLIGKEDLEMVVTPDGDGSKSLGDSKEEGVNRGGFEERREEEEKGREDRESGGSCRMSLGRLAGDLEEFLPD</sequence>
<comment type="caution">
    <text evidence="2">The sequence shown here is derived from an EMBL/GenBank/DDBJ whole genome shotgun (WGS) entry which is preliminary data.</text>
</comment>
<feature type="compositionally biased region" description="Polar residues" evidence="1">
    <location>
        <begin position="182"/>
        <end position="194"/>
    </location>
</feature>
<keyword evidence="3" id="KW-1185">Reference proteome</keyword>
<gene>
    <name evidence="2" type="ORF">T310_1327</name>
</gene>
<feature type="compositionally biased region" description="Polar residues" evidence="1">
    <location>
        <begin position="93"/>
        <end position="119"/>
    </location>
</feature>
<dbReference type="Proteomes" id="UP000053958">
    <property type="component" value="Unassembled WGS sequence"/>
</dbReference>
<feature type="region of interest" description="Disordered" evidence="1">
    <location>
        <begin position="1"/>
        <end position="154"/>
    </location>
</feature>
<protein>
    <submittedName>
        <fullName evidence="2">Uncharacterized protein</fullName>
    </submittedName>
</protein>
<organism evidence="2 3">
    <name type="scientific">Rasamsonia emersonii (strain ATCC 16479 / CBS 393.64 / IMI 116815)</name>
    <dbReference type="NCBI Taxonomy" id="1408163"/>
    <lineage>
        <taxon>Eukaryota</taxon>
        <taxon>Fungi</taxon>
        <taxon>Dikarya</taxon>
        <taxon>Ascomycota</taxon>
        <taxon>Pezizomycotina</taxon>
        <taxon>Eurotiomycetes</taxon>
        <taxon>Eurotiomycetidae</taxon>
        <taxon>Eurotiales</taxon>
        <taxon>Trichocomaceae</taxon>
        <taxon>Rasamsonia</taxon>
    </lineage>
</organism>
<feature type="region of interest" description="Disordered" evidence="1">
    <location>
        <begin position="531"/>
        <end position="573"/>
    </location>
</feature>
<dbReference type="RefSeq" id="XP_013331274.1">
    <property type="nucleotide sequence ID" value="XM_013475820.1"/>
</dbReference>
<name>A0A0F4Z2E2_RASE3</name>
<feature type="region of interest" description="Disordered" evidence="1">
    <location>
        <begin position="182"/>
        <end position="251"/>
    </location>
</feature>
<dbReference type="OrthoDB" id="1708389at2759"/>
<feature type="region of interest" description="Disordered" evidence="1">
    <location>
        <begin position="671"/>
        <end position="705"/>
    </location>
</feature>
<proteinExistence type="predicted"/>
<evidence type="ECO:0000256" key="1">
    <source>
        <dbReference type="SAM" id="MobiDB-lite"/>
    </source>
</evidence>
<feature type="compositionally biased region" description="Basic and acidic residues" evidence="1">
    <location>
        <begin position="797"/>
        <end position="825"/>
    </location>
</feature>
<feature type="compositionally biased region" description="Basic and acidic residues" evidence="1">
    <location>
        <begin position="1"/>
        <end position="11"/>
    </location>
</feature>
<dbReference type="EMBL" id="LASV01000054">
    <property type="protein sequence ID" value="KKA24662.1"/>
    <property type="molecule type" value="Genomic_DNA"/>
</dbReference>
<feature type="compositionally biased region" description="Low complexity" evidence="1">
    <location>
        <begin position="223"/>
        <end position="248"/>
    </location>
</feature>
<dbReference type="GeneID" id="25313678"/>
<dbReference type="AlphaFoldDB" id="A0A0F4Z2E2"/>
<dbReference type="STRING" id="1408163.A0A0F4Z2E2"/>
<accession>A0A0F4Z2E2</accession>
<feature type="compositionally biased region" description="Polar residues" evidence="1">
    <location>
        <begin position="53"/>
        <end position="70"/>
    </location>
</feature>
<evidence type="ECO:0000313" key="2">
    <source>
        <dbReference type="EMBL" id="KKA24662.1"/>
    </source>
</evidence>
<reference evidence="2 3" key="1">
    <citation type="submission" date="2015-04" db="EMBL/GenBank/DDBJ databases">
        <authorList>
            <person name="Heijne W.H."/>
            <person name="Fedorova N.D."/>
            <person name="Nierman W.C."/>
            <person name="Vollebregt A.W."/>
            <person name="Zhao Z."/>
            <person name="Wu L."/>
            <person name="Kumar M."/>
            <person name="Stam H."/>
            <person name="van den Berg M.A."/>
            <person name="Pel H.J."/>
        </authorList>
    </citation>
    <scope>NUCLEOTIDE SEQUENCE [LARGE SCALE GENOMIC DNA]</scope>
    <source>
        <strain evidence="2 3">CBS 393.64</strain>
    </source>
</reference>
<feature type="compositionally biased region" description="Basic and acidic residues" evidence="1">
    <location>
        <begin position="43"/>
        <end position="52"/>
    </location>
</feature>
<evidence type="ECO:0000313" key="3">
    <source>
        <dbReference type="Proteomes" id="UP000053958"/>
    </source>
</evidence>